<name>A0A8H6NC91_9PEZI</name>
<gene>
    <name evidence="1" type="ORF">CMUS01_08656</name>
</gene>
<organism evidence="1 2">
    <name type="scientific">Colletotrichum musicola</name>
    <dbReference type="NCBI Taxonomy" id="2175873"/>
    <lineage>
        <taxon>Eukaryota</taxon>
        <taxon>Fungi</taxon>
        <taxon>Dikarya</taxon>
        <taxon>Ascomycota</taxon>
        <taxon>Pezizomycotina</taxon>
        <taxon>Sordariomycetes</taxon>
        <taxon>Hypocreomycetidae</taxon>
        <taxon>Glomerellales</taxon>
        <taxon>Glomerellaceae</taxon>
        <taxon>Colletotrichum</taxon>
        <taxon>Colletotrichum orchidearum species complex</taxon>
    </lineage>
</organism>
<reference evidence="1" key="1">
    <citation type="journal article" date="2020" name="Phytopathology">
        <title>Genome Sequence Resources of Colletotrichum truncatum, C. plurivorum, C. musicola, and C. sojae: Four Species Pathogenic to Soybean (Glycine max).</title>
        <authorList>
            <person name="Rogerio F."/>
            <person name="Boufleur T.R."/>
            <person name="Ciampi-Guillardi M."/>
            <person name="Sukno S.A."/>
            <person name="Thon M.R."/>
            <person name="Massola Junior N.S."/>
            <person name="Baroncelli R."/>
        </authorList>
    </citation>
    <scope>NUCLEOTIDE SEQUENCE</scope>
    <source>
        <strain evidence="1">LFN0074</strain>
    </source>
</reference>
<dbReference type="Proteomes" id="UP000639643">
    <property type="component" value="Unassembled WGS sequence"/>
</dbReference>
<comment type="caution">
    <text evidence="1">The sequence shown here is derived from an EMBL/GenBank/DDBJ whole genome shotgun (WGS) entry which is preliminary data.</text>
</comment>
<evidence type="ECO:0000313" key="2">
    <source>
        <dbReference type="Proteomes" id="UP000639643"/>
    </source>
</evidence>
<protein>
    <submittedName>
        <fullName evidence="1">Uncharacterized protein</fullName>
    </submittedName>
</protein>
<dbReference type="EMBL" id="WIGM01000344">
    <property type="protein sequence ID" value="KAF6828227.1"/>
    <property type="molecule type" value="Genomic_DNA"/>
</dbReference>
<sequence length="376" mass="40305">MVAHDVQPIWTGGDGRQRTTEAICKCIVARGVAAGGGLTYTSYIPAKRLQTGPDQVQHRAGRAASGVAGGGVTFEMTLSQLCFLGICFQVPVIDDQQQRLCGRVHGPGLRFKNLHFEMDIDRSTAGAALQCLHRAALRNTTLPGQSRCSGTLNALHSLHEDVEQTDQWGRNTSAVTTAAASDFDSGATSAARNQVGASSRRKRTDTDALCSRLQIGAGTGFQVPKLMDLLISHDTLVDYDCLAGWLLRLKTHRGTVLPGSPSPSREEGGVEKIAYLRVRIQSGGGSINLERAYAPRPNGPLGRRFVKSNYAATAEMAPASRKPTAATSPCLHALLRLLAAYDKERLVAVYSTIVMVQNPGCEQQHCAQTRASRAAE</sequence>
<accession>A0A8H6NC91</accession>
<proteinExistence type="predicted"/>
<dbReference type="AlphaFoldDB" id="A0A8H6NC91"/>
<keyword evidence="2" id="KW-1185">Reference proteome</keyword>
<evidence type="ECO:0000313" key="1">
    <source>
        <dbReference type="EMBL" id="KAF6828227.1"/>
    </source>
</evidence>